<proteinExistence type="predicted"/>
<keyword evidence="2" id="KW-0489">Methyltransferase</keyword>
<comment type="caution">
    <text evidence="2">The sequence shown here is derived from an EMBL/GenBank/DDBJ whole genome shotgun (WGS) entry which is preliminary data.</text>
</comment>
<dbReference type="AlphaFoldDB" id="A0A933NZ13"/>
<dbReference type="GO" id="GO:0032259">
    <property type="term" value="P:methylation"/>
    <property type="evidence" value="ECO:0007669"/>
    <property type="project" value="UniProtKB-KW"/>
</dbReference>
<dbReference type="InterPro" id="IPR029063">
    <property type="entry name" value="SAM-dependent_MTases_sf"/>
</dbReference>
<dbReference type="InterPro" id="IPR006342">
    <property type="entry name" value="FkbM_mtfrase"/>
</dbReference>
<dbReference type="Proteomes" id="UP000782610">
    <property type="component" value="Unassembled WGS sequence"/>
</dbReference>
<sequence length="290" mass="32012">MTLEELLGYGERLQIADIGAAAIAEKPVYKPLLDRDLARLNAFDADERHHDGIRQAFGDRVSLFPDIVGDGEAATLHLASPASGMSSLLAPSAANLGFFNGFTAFGTVLETVPVETHRLDDIAGLPPLDFLKMDIQGSEYAALESGPRVLGGCVAIHLEVSFVPLYQGQATFGDIDVWMRRHGYLPHAFTEIKRWSVNPVVRTGQYRRGYNQLLEADIVYFRDVTTDDGLDDTQLKKLALIAHYCYRSPDIAGRIVLALSARRAIRYDALAHYLAIWHDESGEEVGLYHG</sequence>
<keyword evidence="2" id="KW-0808">Transferase</keyword>
<evidence type="ECO:0000259" key="1">
    <source>
        <dbReference type="Pfam" id="PF05050"/>
    </source>
</evidence>
<reference evidence="2" key="1">
    <citation type="submission" date="2020-07" db="EMBL/GenBank/DDBJ databases">
        <title>Huge and variable diversity of episymbiotic CPR bacteria and DPANN archaea in groundwater ecosystems.</title>
        <authorList>
            <person name="He C.Y."/>
            <person name="Keren R."/>
            <person name="Whittaker M."/>
            <person name="Farag I.F."/>
            <person name="Doudna J."/>
            <person name="Cate J.H.D."/>
            <person name="Banfield J.F."/>
        </authorList>
    </citation>
    <scope>NUCLEOTIDE SEQUENCE</scope>
    <source>
        <strain evidence="2">NC_groundwater_1586_Pr3_B-0.1um_66_15</strain>
    </source>
</reference>
<gene>
    <name evidence="2" type="ORF">HY834_12610</name>
</gene>
<protein>
    <submittedName>
        <fullName evidence="2">FkbM family methyltransferase</fullName>
    </submittedName>
</protein>
<evidence type="ECO:0000313" key="2">
    <source>
        <dbReference type="EMBL" id="MBI4922581.1"/>
    </source>
</evidence>
<dbReference type="PANTHER" id="PTHR36973:SF4">
    <property type="entry name" value="NODULATION PROTEIN"/>
    <property type="match status" value="1"/>
</dbReference>
<dbReference type="SUPFAM" id="SSF53335">
    <property type="entry name" value="S-adenosyl-L-methionine-dependent methyltransferases"/>
    <property type="match status" value="1"/>
</dbReference>
<dbReference type="InterPro" id="IPR053188">
    <property type="entry name" value="FkbM_Methyltransferase"/>
</dbReference>
<dbReference type="Gene3D" id="3.40.50.150">
    <property type="entry name" value="Vaccinia Virus protein VP39"/>
    <property type="match status" value="1"/>
</dbReference>
<dbReference type="GO" id="GO:0008171">
    <property type="term" value="F:O-methyltransferase activity"/>
    <property type="evidence" value="ECO:0007669"/>
    <property type="project" value="TreeGrafter"/>
</dbReference>
<dbReference type="Pfam" id="PF05050">
    <property type="entry name" value="Methyltransf_21"/>
    <property type="match status" value="1"/>
</dbReference>
<dbReference type="EMBL" id="JACRAF010000033">
    <property type="protein sequence ID" value="MBI4922581.1"/>
    <property type="molecule type" value="Genomic_DNA"/>
</dbReference>
<dbReference type="PANTHER" id="PTHR36973">
    <property type="entry name" value="SLL1456 PROTEIN-RELATED"/>
    <property type="match status" value="1"/>
</dbReference>
<feature type="domain" description="Methyltransferase FkbM" evidence="1">
    <location>
        <begin position="72"/>
        <end position="185"/>
    </location>
</feature>
<accession>A0A933NZ13</accession>
<name>A0A933NZ13_9HYPH</name>
<organism evidence="2 3">
    <name type="scientific">Devosia nanyangense</name>
    <dbReference type="NCBI Taxonomy" id="1228055"/>
    <lineage>
        <taxon>Bacteria</taxon>
        <taxon>Pseudomonadati</taxon>
        <taxon>Pseudomonadota</taxon>
        <taxon>Alphaproteobacteria</taxon>
        <taxon>Hyphomicrobiales</taxon>
        <taxon>Devosiaceae</taxon>
        <taxon>Devosia</taxon>
    </lineage>
</organism>
<evidence type="ECO:0000313" key="3">
    <source>
        <dbReference type="Proteomes" id="UP000782610"/>
    </source>
</evidence>